<dbReference type="Proteomes" id="UP000078390">
    <property type="component" value="Unassembled WGS sequence"/>
</dbReference>
<organism evidence="1 2">
    <name type="scientific">Thermosulfurimonas dismutans</name>
    <dbReference type="NCBI Taxonomy" id="999894"/>
    <lineage>
        <taxon>Bacteria</taxon>
        <taxon>Pseudomonadati</taxon>
        <taxon>Thermodesulfobacteriota</taxon>
        <taxon>Thermodesulfobacteria</taxon>
        <taxon>Thermodesulfobacteriales</taxon>
        <taxon>Thermodesulfobacteriaceae</taxon>
        <taxon>Thermosulfurimonas</taxon>
    </lineage>
</organism>
<dbReference type="OrthoDB" id="9793339at2"/>
<evidence type="ECO:0000313" key="2">
    <source>
        <dbReference type="Proteomes" id="UP000078390"/>
    </source>
</evidence>
<dbReference type="AlphaFoldDB" id="A0A179D5K8"/>
<protein>
    <submittedName>
        <fullName evidence="1">Uncharacterized protein</fullName>
    </submittedName>
</protein>
<reference evidence="1 2" key="1">
    <citation type="submission" date="2016-04" db="EMBL/GenBank/DDBJ databases">
        <title>Genome analysis of Thermosulfurimonas dismutans, the first thermophilic sulfur-disproportionating bacterium of the phylum Thermodesulfobacteria.</title>
        <authorList>
            <person name="Mardanov A.V."/>
            <person name="Beletsky A.V."/>
            <person name="Kadnikov V.V."/>
            <person name="Slobodkin A.I."/>
            <person name="Ravin N.V."/>
        </authorList>
    </citation>
    <scope>NUCLEOTIDE SEQUENCE [LARGE SCALE GENOMIC DNA]</scope>
    <source>
        <strain evidence="1 2">S95</strain>
    </source>
</reference>
<accession>A0A179D5K8</accession>
<comment type="caution">
    <text evidence="1">The sequence shown here is derived from an EMBL/GenBank/DDBJ whole genome shotgun (WGS) entry which is preliminary data.</text>
</comment>
<proteinExistence type="predicted"/>
<keyword evidence="2" id="KW-1185">Reference proteome</keyword>
<sequence>MKKYLPIMALLGLLIFFSPVKAEVLSVEEKEIYALYIVPAPKTFPTELGYIITNFGPGNINFLERIDIIVDREGRVQGLKIVYTPPDGFKRHVFLAGNRSLVVQEARPGSLKKKILFRVVTSDEVNKLE</sequence>
<name>A0A179D5K8_9BACT</name>
<dbReference type="RefSeq" id="WP_068668933.1">
    <property type="nucleotide sequence ID" value="NZ_LWLG01000002.1"/>
</dbReference>
<evidence type="ECO:0000313" key="1">
    <source>
        <dbReference type="EMBL" id="OAQ21253.1"/>
    </source>
</evidence>
<dbReference type="EMBL" id="LWLG01000002">
    <property type="protein sequence ID" value="OAQ21253.1"/>
    <property type="molecule type" value="Genomic_DNA"/>
</dbReference>
<gene>
    <name evidence="1" type="ORF">TDIS_0473</name>
</gene>